<sequence>MFAAIQEINGQSNRRDGDMKQSMMACLVAAVFGAWVSAPAFAGSQEIQSDQAAAAASLSTSAPPGSNFNLKPWTLQLPTGSSGSVTTVNGDSLAAGYTNQYYFYTDKSDGSMVMMDPKQGWTTSGSQHPRTEMRENATWSTSGTNRLDATVTVAQVPKTTTIGQIFQGSGPSKPLCELQVTSGGVAQLFIEDTNQGGSGQTYSIANVTIGKSFTYELSLSGTRITAKINGTSKSFTMDSSFDGESFYFKAGDYDQSAVSGTPLTTPGTVVKFYALSLTHG</sequence>
<evidence type="ECO:0000313" key="2">
    <source>
        <dbReference type="EMBL" id="PEH41598.1"/>
    </source>
</evidence>
<evidence type="ECO:0000313" key="3">
    <source>
        <dbReference type="Proteomes" id="UP000220629"/>
    </source>
</evidence>
<dbReference type="EMBL" id="PDDY01000001">
    <property type="protein sequence ID" value="PEH41598.1"/>
    <property type="molecule type" value="Genomic_DNA"/>
</dbReference>
<dbReference type="Proteomes" id="UP000220629">
    <property type="component" value="Unassembled WGS sequence"/>
</dbReference>
<reference evidence="3" key="1">
    <citation type="submission" date="2017-09" db="EMBL/GenBank/DDBJ databases">
        <title>FDA dAtabase for Regulatory Grade micrObial Sequences (FDA-ARGOS): Supporting development and validation of Infectious Disease Dx tests.</title>
        <authorList>
            <person name="Minogue T."/>
            <person name="Wolcott M."/>
            <person name="Wasieloski L."/>
            <person name="Aguilar W."/>
            <person name="Moore D."/>
            <person name="Tallon L."/>
            <person name="Sadzewicz L."/>
            <person name="Ott S."/>
            <person name="Zhao X."/>
            <person name="Nagaraj S."/>
            <person name="Vavikolanu K."/>
            <person name="Aluvathingal J."/>
            <person name="Nadendla S."/>
            <person name="Sichtig H."/>
        </authorList>
    </citation>
    <scope>NUCLEOTIDE SEQUENCE [LARGE SCALE GENOMIC DNA]</scope>
    <source>
        <strain evidence="3">FDAARGOS_390</strain>
    </source>
</reference>
<keyword evidence="2" id="KW-0456">Lyase</keyword>
<dbReference type="AlphaFoldDB" id="A0A2A7SDJ6"/>
<organism evidence="2 3">
    <name type="scientific">Burkholderia gladioli</name>
    <name type="common">Pseudomonas marginata</name>
    <name type="synonym">Phytomonas marginata</name>
    <dbReference type="NCBI Taxonomy" id="28095"/>
    <lineage>
        <taxon>Bacteria</taxon>
        <taxon>Pseudomonadati</taxon>
        <taxon>Pseudomonadota</taxon>
        <taxon>Betaproteobacteria</taxon>
        <taxon>Burkholderiales</taxon>
        <taxon>Burkholderiaceae</taxon>
        <taxon>Burkholderia</taxon>
    </lineage>
</organism>
<accession>A0A2A7SDJ6</accession>
<dbReference type="GO" id="GO:0016829">
    <property type="term" value="F:lyase activity"/>
    <property type="evidence" value="ECO:0007669"/>
    <property type="project" value="UniProtKB-KW"/>
</dbReference>
<dbReference type="Gene3D" id="2.60.120.200">
    <property type="match status" value="1"/>
</dbReference>
<feature type="domain" description="Alginate lyase 2" evidence="1">
    <location>
        <begin position="68"/>
        <end position="279"/>
    </location>
</feature>
<dbReference type="InterPro" id="IPR014895">
    <property type="entry name" value="Alginate_lyase_2"/>
</dbReference>
<comment type="caution">
    <text evidence="2">The sequence shown here is derived from an EMBL/GenBank/DDBJ whole genome shotgun (WGS) entry which is preliminary data.</text>
</comment>
<protein>
    <submittedName>
        <fullName evidence="2">Polysaccharide lyase family 7 protein</fullName>
    </submittedName>
</protein>
<gene>
    <name evidence="2" type="ORF">CRM94_05215</name>
</gene>
<dbReference type="InterPro" id="IPR013320">
    <property type="entry name" value="ConA-like_dom_sf"/>
</dbReference>
<proteinExistence type="predicted"/>
<dbReference type="SUPFAM" id="SSF49899">
    <property type="entry name" value="Concanavalin A-like lectins/glucanases"/>
    <property type="match status" value="1"/>
</dbReference>
<evidence type="ECO:0000259" key="1">
    <source>
        <dbReference type="Pfam" id="PF08787"/>
    </source>
</evidence>
<name>A0A2A7SDJ6_BURGA</name>
<dbReference type="Pfam" id="PF08787">
    <property type="entry name" value="Alginate_lyase2"/>
    <property type="match status" value="1"/>
</dbReference>